<feature type="domain" description="Neprosin PEP catalytic" evidence="2">
    <location>
        <begin position="107"/>
        <end position="357"/>
    </location>
</feature>
<dbReference type="InterPro" id="IPR053168">
    <property type="entry name" value="Glutamic_endopeptidase"/>
</dbReference>
<protein>
    <recommendedName>
        <fullName evidence="2">Neprosin PEP catalytic domain-containing protein</fullName>
    </recommendedName>
</protein>
<feature type="transmembrane region" description="Helical" evidence="1">
    <location>
        <begin position="12"/>
        <end position="31"/>
    </location>
</feature>
<evidence type="ECO:0000256" key="1">
    <source>
        <dbReference type="SAM" id="Phobius"/>
    </source>
</evidence>
<dbReference type="PANTHER" id="PTHR31589">
    <property type="entry name" value="PROTEIN, PUTATIVE (DUF239)-RELATED-RELATED"/>
    <property type="match status" value="1"/>
</dbReference>
<dbReference type="OrthoDB" id="849927at2759"/>
<accession>A0A067L9P7</accession>
<dbReference type="PROSITE" id="PS52045">
    <property type="entry name" value="NEPROSIN_PEP_CD"/>
    <property type="match status" value="1"/>
</dbReference>
<dbReference type="EMBL" id="KK914327">
    <property type="protein sequence ID" value="KDP40819.1"/>
    <property type="molecule type" value="Genomic_DNA"/>
</dbReference>
<keyword evidence="1" id="KW-0812">Transmembrane</keyword>
<proteinExistence type="predicted"/>
<evidence type="ECO:0000259" key="2">
    <source>
        <dbReference type="PROSITE" id="PS52045"/>
    </source>
</evidence>
<sequence>MTEGNHVIKIRSYIYVFVALSYIFNGGDAMIKATMKDMEMAKHTGTVKTIKVEDGDVIDCVDIYKQPAFSHPLLKNHKIQLKPSSYPGGIMTSNNSVLFQEWNKKGKCPKGTIPIHAQVSADGGNFLGAQARLNVWNPATFGTEVSSAQIWVVAGRDQGLNFIQAGWKVNKGEKDTRFYSYWTRDNYQSTGCYNLDCPGFVQTNHRIAFGAAIEPISKYDGPQYSIDITIHKDMKSGNWWLQVHGQEVGYWPPSILTSLANRSTLINWGGLVVNFQYHGRHTSTQMGSGLFPGEGFGKASAFWGLGYIDNLGKMRDPEHLMPYVTKPSCYDLKVGKKNKDFGVHFYYGGPGFSPRCL</sequence>
<dbReference type="Proteomes" id="UP000027138">
    <property type="component" value="Unassembled WGS sequence"/>
</dbReference>
<reference evidence="3 4" key="1">
    <citation type="journal article" date="2014" name="PLoS ONE">
        <title>Global Analysis of Gene Expression Profiles in Physic Nut (Jatropha curcas L.) Seedlings Exposed to Salt Stress.</title>
        <authorList>
            <person name="Zhang L."/>
            <person name="Zhang C."/>
            <person name="Wu P."/>
            <person name="Chen Y."/>
            <person name="Li M."/>
            <person name="Jiang H."/>
            <person name="Wu G."/>
        </authorList>
    </citation>
    <scope>NUCLEOTIDE SEQUENCE [LARGE SCALE GENOMIC DNA]</scope>
    <source>
        <strain evidence="4">cv. GZQX0401</strain>
        <tissue evidence="3">Young leaves</tissue>
    </source>
</reference>
<keyword evidence="4" id="KW-1185">Reference proteome</keyword>
<keyword evidence="1" id="KW-1133">Transmembrane helix</keyword>
<keyword evidence="1" id="KW-0472">Membrane</keyword>
<gene>
    <name evidence="3" type="ORF">JCGZ_24818</name>
</gene>
<dbReference type="STRING" id="180498.A0A067L9P7"/>
<dbReference type="InterPro" id="IPR004314">
    <property type="entry name" value="Neprosin"/>
</dbReference>
<dbReference type="InterPro" id="IPR025521">
    <property type="entry name" value="Neprosin_propep"/>
</dbReference>
<dbReference type="Pfam" id="PF03080">
    <property type="entry name" value="Neprosin"/>
    <property type="match status" value="1"/>
</dbReference>
<name>A0A067L9P7_JATCU</name>
<evidence type="ECO:0000313" key="4">
    <source>
        <dbReference type="Proteomes" id="UP000027138"/>
    </source>
</evidence>
<dbReference type="AlphaFoldDB" id="A0A067L9P7"/>
<organism evidence="3 4">
    <name type="scientific">Jatropha curcas</name>
    <name type="common">Barbados nut</name>
    <dbReference type="NCBI Taxonomy" id="180498"/>
    <lineage>
        <taxon>Eukaryota</taxon>
        <taxon>Viridiplantae</taxon>
        <taxon>Streptophyta</taxon>
        <taxon>Embryophyta</taxon>
        <taxon>Tracheophyta</taxon>
        <taxon>Spermatophyta</taxon>
        <taxon>Magnoliopsida</taxon>
        <taxon>eudicotyledons</taxon>
        <taxon>Gunneridae</taxon>
        <taxon>Pentapetalae</taxon>
        <taxon>rosids</taxon>
        <taxon>fabids</taxon>
        <taxon>Malpighiales</taxon>
        <taxon>Euphorbiaceae</taxon>
        <taxon>Crotonoideae</taxon>
        <taxon>Jatropheae</taxon>
        <taxon>Jatropha</taxon>
    </lineage>
</organism>
<dbReference type="Pfam" id="PF14365">
    <property type="entry name" value="Neprosin_AP"/>
    <property type="match status" value="1"/>
</dbReference>
<evidence type="ECO:0000313" key="3">
    <source>
        <dbReference type="EMBL" id="KDP40819.1"/>
    </source>
</evidence>
<dbReference type="Gene3D" id="3.90.1320.10">
    <property type="entry name" value="Outer-capsid protein sigma 3, large lobe"/>
    <property type="match status" value="1"/>
</dbReference>
<dbReference type="PANTHER" id="PTHR31589:SF221">
    <property type="entry name" value="LIGASE, PUTATIVE (DUF239)-RELATED"/>
    <property type="match status" value="1"/>
</dbReference>